<keyword evidence="2" id="KW-1185">Reference proteome</keyword>
<evidence type="ECO:0000313" key="1">
    <source>
        <dbReference type="EMBL" id="KAJ2983081.1"/>
    </source>
</evidence>
<protein>
    <submittedName>
        <fullName evidence="1">Uncharacterized protein</fullName>
    </submittedName>
</protein>
<dbReference type="EMBL" id="JANJQO010000044">
    <property type="protein sequence ID" value="KAJ2983081.1"/>
    <property type="molecule type" value="Genomic_DNA"/>
</dbReference>
<organism evidence="1 2">
    <name type="scientific">Zarea fungicola</name>
    <dbReference type="NCBI Taxonomy" id="93591"/>
    <lineage>
        <taxon>Eukaryota</taxon>
        <taxon>Fungi</taxon>
        <taxon>Dikarya</taxon>
        <taxon>Ascomycota</taxon>
        <taxon>Pezizomycotina</taxon>
        <taxon>Sordariomycetes</taxon>
        <taxon>Hypocreomycetidae</taxon>
        <taxon>Hypocreales</taxon>
        <taxon>Cordycipitaceae</taxon>
        <taxon>Zarea</taxon>
    </lineage>
</organism>
<comment type="caution">
    <text evidence="1">The sequence shown here is derived from an EMBL/GenBank/DDBJ whole genome shotgun (WGS) entry which is preliminary data.</text>
</comment>
<name>A0ACC1NX67_9HYPO</name>
<gene>
    <name evidence="1" type="ORF">NQ176_g945</name>
</gene>
<accession>A0ACC1NX67</accession>
<sequence length="157" mass="16797">MRIIHVLTTAAGLASVVSANFHIGKADKVQLSTNPDRGGGPPLKYTRYIACPSNYLNCKCYGGFADNSDRGVGLASGSSLSRDFSLKGGLCGTGQLDFYYRPNLGHWEFYVNGGNGDIQGTCYKNSDSLKGCGIGPHTVLETNYSDQLVCYSYICGN</sequence>
<proteinExistence type="predicted"/>
<evidence type="ECO:0000313" key="2">
    <source>
        <dbReference type="Proteomes" id="UP001143910"/>
    </source>
</evidence>
<dbReference type="Proteomes" id="UP001143910">
    <property type="component" value="Unassembled WGS sequence"/>
</dbReference>
<reference evidence="1" key="1">
    <citation type="submission" date="2022-08" db="EMBL/GenBank/DDBJ databases">
        <title>Genome Sequence of Lecanicillium fungicola.</title>
        <authorList>
            <person name="Buettner E."/>
        </authorList>
    </citation>
    <scope>NUCLEOTIDE SEQUENCE</scope>
    <source>
        <strain evidence="1">Babe33</strain>
    </source>
</reference>